<dbReference type="Gene3D" id="3.40.33.10">
    <property type="entry name" value="CAP"/>
    <property type="match status" value="1"/>
</dbReference>
<dbReference type="Pfam" id="PF00188">
    <property type="entry name" value="CAP"/>
    <property type="match status" value="1"/>
</dbReference>
<feature type="chain" id="PRO_5028908174" description="SCP domain-containing protein" evidence="2">
    <location>
        <begin position="23"/>
        <end position="383"/>
    </location>
</feature>
<dbReference type="KEGG" id="tgb:HG536_0B00670"/>
<evidence type="ECO:0000256" key="2">
    <source>
        <dbReference type="SAM" id="SignalP"/>
    </source>
</evidence>
<organism evidence="4 5">
    <name type="scientific">Torulaspora globosa</name>
    <dbReference type="NCBI Taxonomy" id="48254"/>
    <lineage>
        <taxon>Eukaryota</taxon>
        <taxon>Fungi</taxon>
        <taxon>Dikarya</taxon>
        <taxon>Ascomycota</taxon>
        <taxon>Saccharomycotina</taxon>
        <taxon>Saccharomycetes</taxon>
        <taxon>Saccharomycetales</taxon>
        <taxon>Saccharomycetaceae</taxon>
        <taxon>Torulaspora</taxon>
    </lineage>
</organism>
<dbReference type="PROSITE" id="PS01009">
    <property type="entry name" value="CRISP_1"/>
    <property type="match status" value="1"/>
</dbReference>
<name>A0A7G3ZCH0_9SACH</name>
<reference evidence="4 5" key="1">
    <citation type="submission" date="2020-06" db="EMBL/GenBank/DDBJ databases">
        <title>The yeast mating-type switching endonuclease HO is a domesticated member of an unorthodox homing genetic element family.</title>
        <authorList>
            <person name="Coughlan A.Y."/>
            <person name="Lombardi L."/>
            <person name="Braun-Galleani S."/>
            <person name="Martos A.R."/>
            <person name="Galeote V."/>
            <person name="Bigey F."/>
            <person name="Dequin S."/>
            <person name="Byrne K.P."/>
            <person name="Wolfe K.H."/>
        </authorList>
    </citation>
    <scope>NUCLEOTIDE SEQUENCE [LARGE SCALE GENOMIC DNA]</scope>
    <source>
        <strain evidence="4 5">CBS764</strain>
    </source>
</reference>
<evidence type="ECO:0000259" key="3">
    <source>
        <dbReference type="SMART" id="SM00198"/>
    </source>
</evidence>
<dbReference type="GO" id="GO:0005576">
    <property type="term" value="C:extracellular region"/>
    <property type="evidence" value="ECO:0007669"/>
    <property type="project" value="InterPro"/>
</dbReference>
<dbReference type="InterPro" id="IPR018244">
    <property type="entry name" value="Allrgn_V5/Tpx1_CS"/>
</dbReference>
<proteinExistence type="predicted"/>
<dbReference type="PRINTS" id="PR00837">
    <property type="entry name" value="V5TPXLIKE"/>
</dbReference>
<dbReference type="SUPFAM" id="SSF55797">
    <property type="entry name" value="PR-1-like"/>
    <property type="match status" value="1"/>
</dbReference>
<dbReference type="OrthoDB" id="337038at2759"/>
<keyword evidence="2" id="KW-0732">Signal</keyword>
<accession>A0A7G3ZCH0</accession>
<dbReference type="SMART" id="SM00198">
    <property type="entry name" value="SCP"/>
    <property type="match status" value="1"/>
</dbReference>
<keyword evidence="5" id="KW-1185">Reference proteome</keyword>
<feature type="region of interest" description="Disordered" evidence="1">
    <location>
        <begin position="49"/>
        <end position="117"/>
    </location>
</feature>
<feature type="compositionally biased region" description="Low complexity" evidence="1">
    <location>
        <begin position="76"/>
        <end position="117"/>
    </location>
</feature>
<dbReference type="PANTHER" id="PTHR10334">
    <property type="entry name" value="CYSTEINE-RICH SECRETORY PROTEIN-RELATED"/>
    <property type="match status" value="1"/>
</dbReference>
<dbReference type="InterPro" id="IPR035940">
    <property type="entry name" value="CAP_sf"/>
</dbReference>
<dbReference type="RefSeq" id="XP_037137881.1">
    <property type="nucleotide sequence ID" value="XM_037281986.1"/>
</dbReference>
<sequence>MPAMKSIAVSLSLLAAVSSAAAQTTVWEDFTATVTAQTFFKSGISTSAEISSTPISSPSLKSSSSPSSSGRPEITGPVVTSSVPGISSTSSGRSSIGSPTGSSSFRYSNSTSVDVRSPYSSSSYVEIVSTDSSQAASSSADSMSEASTSDSSATDQASSTGSLSSSSWDSSQQATPSSSWDSSQQATSSSQVTSAAAPSEISSETPSSSSSTAQPTTLDSATANLVLAEHNAKRALHINTPPLTWSDDLSAWAYNYANSLKGTNYDPCSGNLLHSSTRNNQGENIAFGTYSSATALVDFWYNEIRYYDFNNVTGIVHDGYDVGHFTQLVWASTTEVGCAAIECPANNGLYLLCEYTPAGNVYVGNSVDTFQLFRTNVLPLIPE</sequence>
<evidence type="ECO:0000313" key="4">
    <source>
        <dbReference type="EMBL" id="QLL31206.1"/>
    </source>
</evidence>
<gene>
    <name evidence="4" type="ORF">HG536_0B00670</name>
</gene>
<dbReference type="Proteomes" id="UP000515788">
    <property type="component" value="Chromosome 2"/>
</dbReference>
<dbReference type="GeneID" id="59324325"/>
<feature type="region of interest" description="Disordered" evidence="1">
    <location>
        <begin position="132"/>
        <end position="216"/>
    </location>
</feature>
<protein>
    <recommendedName>
        <fullName evidence="3">SCP domain-containing protein</fullName>
    </recommendedName>
</protein>
<feature type="compositionally biased region" description="Low complexity" evidence="1">
    <location>
        <begin position="49"/>
        <end position="69"/>
    </location>
</feature>
<dbReference type="EMBL" id="CP059247">
    <property type="protein sequence ID" value="QLL31206.1"/>
    <property type="molecule type" value="Genomic_DNA"/>
</dbReference>
<feature type="domain" description="SCP" evidence="3">
    <location>
        <begin position="221"/>
        <end position="363"/>
    </location>
</feature>
<dbReference type="InterPro" id="IPR014044">
    <property type="entry name" value="CAP_dom"/>
</dbReference>
<dbReference type="InterPro" id="IPR001283">
    <property type="entry name" value="CRISP-related"/>
</dbReference>
<evidence type="ECO:0000313" key="5">
    <source>
        <dbReference type="Proteomes" id="UP000515788"/>
    </source>
</evidence>
<evidence type="ECO:0000256" key="1">
    <source>
        <dbReference type="SAM" id="MobiDB-lite"/>
    </source>
</evidence>
<dbReference type="AlphaFoldDB" id="A0A7G3ZCH0"/>
<feature type="signal peptide" evidence="2">
    <location>
        <begin position="1"/>
        <end position="22"/>
    </location>
</feature>